<dbReference type="Pfam" id="PF06144">
    <property type="entry name" value="DNA_pol3_delta"/>
    <property type="match status" value="1"/>
</dbReference>
<reference evidence="11 12" key="1">
    <citation type="submission" date="2019-08" db="EMBL/GenBank/DDBJ databases">
        <title>In-depth cultivation of the pig gut microbiome towards novel bacterial diversity and tailored functional studies.</title>
        <authorList>
            <person name="Wylensek D."/>
            <person name="Hitch T.C.A."/>
            <person name="Clavel T."/>
        </authorList>
    </citation>
    <scope>NUCLEOTIDE SEQUENCE [LARGE SCALE GENOMIC DNA]</scope>
    <source>
        <strain evidence="11 12">RF-744-FAT-4</strain>
    </source>
</reference>
<dbReference type="RefSeq" id="WP_154576073.1">
    <property type="nucleotide sequence ID" value="NZ_VUMO01000004.1"/>
</dbReference>
<gene>
    <name evidence="11" type="primary">holA</name>
    <name evidence="11" type="ORF">FYJ52_04510</name>
</gene>
<dbReference type="InterPro" id="IPR008921">
    <property type="entry name" value="DNA_pol3_clamp-load_cplx_C"/>
</dbReference>
<evidence type="ECO:0000256" key="1">
    <source>
        <dbReference type="ARBA" id="ARBA00012417"/>
    </source>
</evidence>
<feature type="domain" description="DNA polymerase III delta subunit-like C-terminal" evidence="10">
    <location>
        <begin position="218"/>
        <end position="337"/>
    </location>
</feature>
<evidence type="ECO:0000313" key="11">
    <source>
        <dbReference type="EMBL" id="MSS19667.1"/>
    </source>
</evidence>
<evidence type="ECO:0000256" key="5">
    <source>
        <dbReference type="ARBA" id="ARBA00022705"/>
    </source>
</evidence>
<evidence type="ECO:0000259" key="10">
    <source>
        <dbReference type="Pfam" id="PF21694"/>
    </source>
</evidence>
<evidence type="ECO:0000256" key="2">
    <source>
        <dbReference type="ARBA" id="ARBA00017703"/>
    </source>
</evidence>
<dbReference type="EMBL" id="VUMO01000004">
    <property type="protein sequence ID" value="MSS19667.1"/>
    <property type="molecule type" value="Genomic_DNA"/>
</dbReference>
<dbReference type="Gene3D" id="1.10.8.60">
    <property type="match status" value="1"/>
</dbReference>
<keyword evidence="4 11" id="KW-0548">Nucleotidyltransferase</keyword>
<dbReference type="NCBIfam" id="TIGR01128">
    <property type="entry name" value="holA"/>
    <property type="match status" value="1"/>
</dbReference>
<dbReference type="GO" id="GO:0006261">
    <property type="term" value="P:DNA-templated DNA replication"/>
    <property type="evidence" value="ECO:0007669"/>
    <property type="project" value="TreeGrafter"/>
</dbReference>
<dbReference type="PANTHER" id="PTHR34388">
    <property type="entry name" value="DNA POLYMERASE III SUBUNIT DELTA"/>
    <property type="match status" value="1"/>
</dbReference>
<dbReference type="InterPro" id="IPR048466">
    <property type="entry name" value="DNA_pol3_delta-like_C"/>
</dbReference>
<keyword evidence="5" id="KW-0235">DNA replication</keyword>
<name>A0A7X2NFJ4_9FIRM</name>
<dbReference type="InterPro" id="IPR027417">
    <property type="entry name" value="P-loop_NTPase"/>
</dbReference>
<evidence type="ECO:0000313" key="12">
    <source>
        <dbReference type="Proteomes" id="UP000461754"/>
    </source>
</evidence>
<dbReference type="PANTHER" id="PTHR34388:SF1">
    <property type="entry name" value="DNA POLYMERASE III SUBUNIT DELTA"/>
    <property type="match status" value="1"/>
</dbReference>
<dbReference type="AlphaFoldDB" id="A0A7X2NFJ4"/>
<keyword evidence="3 11" id="KW-0808">Transferase</keyword>
<dbReference type="Gene3D" id="1.20.272.10">
    <property type="match status" value="1"/>
</dbReference>
<dbReference type="GO" id="GO:0009360">
    <property type="term" value="C:DNA polymerase III complex"/>
    <property type="evidence" value="ECO:0007669"/>
    <property type="project" value="InterPro"/>
</dbReference>
<dbReference type="Proteomes" id="UP000461754">
    <property type="component" value="Unassembled WGS sequence"/>
</dbReference>
<protein>
    <recommendedName>
        <fullName evidence="2">DNA polymerase III subunit delta</fullName>
        <ecNumber evidence="1">2.7.7.7</ecNumber>
    </recommendedName>
</protein>
<dbReference type="GO" id="GO:0003887">
    <property type="term" value="F:DNA-directed DNA polymerase activity"/>
    <property type="evidence" value="ECO:0007669"/>
    <property type="project" value="UniProtKB-KW"/>
</dbReference>
<evidence type="ECO:0000256" key="8">
    <source>
        <dbReference type="ARBA" id="ARBA00049244"/>
    </source>
</evidence>
<keyword evidence="6" id="KW-0239">DNA-directed DNA polymerase</keyword>
<evidence type="ECO:0000259" key="9">
    <source>
        <dbReference type="Pfam" id="PF06144"/>
    </source>
</evidence>
<dbReference type="InterPro" id="IPR010372">
    <property type="entry name" value="DNA_pol3_delta_N"/>
</dbReference>
<dbReference type="GO" id="GO:0003677">
    <property type="term" value="F:DNA binding"/>
    <property type="evidence" value="ECO:0007669"/>
    <property type="project" value="InterPro"/>
</dbReference>
<evidence type="ECO:0000256" key="6">
    <source>
        <dbReference type="ARBA" id="ARBA00022932"/>
    </source>
</evidence>
<accession>A0A7X2NFJ4</accession>
<evidence type="ECO:0000256" key="4">
    <source>
        <dbReference type="ARBA" id="ARBA00022695"/>
    </source>
</evidence>
<evidence type="ECO:0000256" key="3">
    <source>
        <dbReference type="ARBA" id="ARBA00022679"/>
    </source>
</evidence>
<feature type="domain" description="DNA polymerase III delta N-terminal" evidence="9">
    <location>
        <begin position="19"/>
        <end position="138"/>
    </location>
</feature>
<dbReference type="Gene3D" id="3.40.50.300">
    <property type="entry name" value="P-loop containing nucleotide triphosphate hydrolases"/>
    <property type="match status" value="1"/>
</dbReference>
<proteinExistence type="inferred from homology"/>
<keyword evidence="12" id="KW-1185">Reference proteome</keyword>
<sequence length="342" mass="39050">MNYQQLLKNIKQNNFSLLYLFSGPEQYIANMMVDNLIKAAVPEAMYQLNVMSFSEKDTEISDIIEICRQLPMMSAYRVVIVREEVGLMRTAAKETVKAFSDYLVSPEPTTILIILDSKPDKRKKIYKQLTKNGTLVDFEKLSLVALENWIAMRLKRENKTISGRALKYAIERSRYIQSENVNVEMMDHWTAQMIDFAGTENSIGIETVEAVIPEAIDDNIFKMIDAAISGETGHALQMLDLFYHQGESPFGVFGLMTGQIRTMTEVGMLAERHISISQIAKQVRRPLFVVKKMARRCNQIGVMQLKRMMISLADIDLSMKTGKIDPELAISLLMMRLSRQKK</sequence>
<dbReference type="SUPFAM" id="SSF48019">
    <property type="entry name" value="post-AAA+ oligomerization domain-like"/>
    <property type="match status" value="1"/>
</dbReference>
<organism evidence="11 12">
    <name type="scientific">Pseudoramibacter porci</name>
    <dbReference type="NCBI Taxonomy" id="2606631"/>
    <lineage>
        <taxon>Bacteria</taxon>
        <taxon>Bacillati</taxon>
        <taxon>Bacillota</taxon>
        <taxon>Clostridia</taxon>
        <taxon>Eubacteriales</taxon>
        <taxon>Eubacteriaceae</taxon>
        <taxon>Pseudoramibacter</taxon>
    </lineage>
</organism>
<comment type="caution">
    <text evidence="11">The sequence shown here is derived from an EMBL/GenBank/DDBJ whole genome shotgun (WGS) entry which is preliminary data.</text>
</comment>
<dbReference type="InterPro" id="IPR005790">
    <property type="entry name" value="DNA_polIII_delta"/>
</dbReference>
<comment type="catalytic activity">
    <reaction evidence="8">
        <text>DNA(n) + a 2'-deoxyribonucleoside 5'-triphosphate = DNA(n+1) + diphosphate</text>
        <dbReference type="Rhea" id="RHEA:22508"/>
        <dbReference type="Rhea" id="RHEA-COMP:17339"/>
        <dbReference type="Rhea" id="RHEA-COMP:17340"/>
        <dbReference type="ChEBI" id="CHEBI:33019"/>
        <dbReference type="ChEBI" id="CHEBI:61560"/>
        <dbReference type="ChEBI" id="CHEBI:173112"/>
        <dbReference type="EC" id="2.7.7.7"/>
    </reaction>
</comment>
<dbReference type="SUPFAM" id="SSF52540">
    <property type="entry name" value="P-loop containing nucleoside triphosphate hydrolases"/>
    <property type="match status" value="1"/>
</dbReference>
<comment type="similarity">
    <text evidence="7">Belongs to the DNA polymerase HolA subunit family.</text>
</comment>
<evidence type="ECO:0000256" key="7">
    <source>
        <dbReference type="ARBA" id="ARBA00034754"/>
    </source>
</evidence>
<dbReference type="Pfam" id="PF21694">
    <property type="entry name" value="DNA_pol3_delta_C"/>
    <property type="match status" value="1"/>
</dbReference>
<dbReference type="EC" id="2.7.7.7" evidence="1"/>